<dbReference type="RefSeq" id="WP_078934033.1">
    <property type="nucleotide sequence ID" value="NZ_FUWG01000018.1"/>
</dbReference>
<dbReference type="Pfam" id="PF00436">
    <property type="entry name" value="SSB"/>
    <property type="match status" value="1"/>
</dbReference>
<gene>
    <name evidence="4" type="ORF">SAMN02745149_02155</name>
</gene>
<sequence length="156" mass="17532">MNQLNSLIIEGNVTRSPVFREPAEGFKVCTIPLAVNRFYKNAKGEGVNEVSYFDVETYGKMAEVCMKNCDKGRGLRVVGRLKQNRWKSADGKTSSRISIIAEHIEFKKRVTKSEDSETDLNAIAEANCASVEDEIVLETQTDLETEEQFEEEAAVF</sequence>
<dbReference type="InterPro" id="IPR000424">
    <property type="entry name" value="Primosome_PriB/ssb"/>
</dbReference>
<dbReference type="OrthoDB" id="9809878at2"/>
<dbReference type="STRING" id="261392.SAMN02745149_02155"/>
<dbReference type="CDD" id="cd04496">
    <property type="entry name" value="SSB_OBF"/>
    <property type="match status" value="1"/>
</dbReference>
<evidence type="ECO:0000313" key="4">
    <source>
        <dbReference type="EMBL" id="SJZ72879.1"/>
    </source>
</evidence>
<dbReference type="EMBL" id="FUWG01000018">
    <property type="protein sequence ID" value="SJZ72879.1"/>
    <property type="molecule type" value="Genomic_DNA"/>
</dbReference>
<reference evidence="4 5" key="1">
    <citation type="submission" date="2017-02" db="EMBL/GenBank/DDBJ databases">
        <authorList>
            <person name="Peterson S.W."/>
        </authorList>
    </citation>
    <scope>NUCLEOTIDE SEQUENCE [LARGE SCALE GENOMIC DNA]</scope>
    <source>
        <strain evidence="4 5">ATCC BAA-908</strain>
    </source>
</reference>
<dbReference type="Gene3D" id="2.40.50.140">
    <property type="entry name" value="Nucleic acid-binding proteins"/>
    <property type="match status" value="1"/>
</dbReference>
<proteinExistence type="predicted"/>
<dbReference type="InterPro" id="IPR011344">
    <property type="entry name" value="ssDNA-bd"/>
</dbReference>
<evidence type="ECO:0000256" key="3">
    <source>
        <dbReference type="RuleBase" id="RU000524"/>
    </source>
</evidence>
<protein>
    <recommendedName>
        <fullName evidence="3">Single-stranded DNA-binding protein</fullName>
    </recommendedName>
</protein>
<organism evidence="4 5">
    <name type="scientific">Treponema porcinum</name>
    <dbReference type="NCBI Taxonomy" id="261392"/>
    <lineage>
        <taxon>Bacteria</taxon>
        <taxon>Pseudomonadati</taxon>
        <taxon>Spirochaetota</taxon>
        <taxon>Spirochaetia</taxon>
        <taxon>Spirochaetales</taxon>
        <taxon>Treponemataceae</taxon>
        <taxon>Treponema</taxon>
    </lineage>
</organism>
<dbReference type="GeneID" id="78317423"/>
<dbReference type="NCBIfam" id="TIGR00621">
    <property type="entry name" value="ssb"/>
    <property type="match status" value="1"/>
</dbReference>
<dbReference type="SUPFAM" id="SSF50249">
    <property type="entry name" value="Nucleic acid-binding proteins"/>
    <property type="match status" value="1"/>
</dbReference>
<dbReference type="GO" id="GO:0003697">
    <property type="term" value="F:single-stranded DNA binding"/>
    <property type="evidence" value="ECO:0007669"/>
    <property type="project" value="InterPro"/>
</dbReference>
<evidence type="ECO:0000313" key="5">
    <source>
        <dbReference type="Proteomes" id="UP000190423"/>
    </source>
</evidence>
<keyword evidence="5" id="KW-1185">Reference proteome</keyword>
<accession>A0A1T4N0R1</accession>
<dbReference type="AlphaFoldDB" id="A0A1T4N0R1"/>
<dbReference type="PROSITE" id="PS50935">
    <property type="entry name" value="SSB"/>
    <property type="match status" value="1"/>
</dbReference>
<name>A0A1T4N0R1_TREPO</name>
<dbReference type="Proteomes" id="UP000190423">
    <property type="component" value="Unassembled WGS sequence"/>
</dbReference>
<dbReference type="InterPro" id="IPR012340">
    <property type="entry name" value="NA-bd_OB-fold"/>
</dbReference>
<evidence type="ECO:0000256" key="1">
    <source>
        <dbReference type="ARBA" id="ARBA00023125"/>
    </source>
</evidence>
<keyword evidence="1 2" id="KW-0238">DNA-binding</keyword>
<dbReference type="GO" id="GO:0006260">
    <property type="term" value="P:DNA replication"/>
    <property type="evidence" value="ECO:0007669"/>
    <property type="project" value="InterPro"/>
</dbReference>
<evidence type="ECO:0000256" key="2">
    <source>
        <dbReference type="PROSITE-ProRule" id="PRU00252"/>
    </source>
</evidence>